<evidence type="ECO:0000256" key="6">
    <source>
        <dbReference type="ARBA" id="ARBA00023235"/>
    </source>
</evidence>
<organism evidence="9 10">
    <name type="scientific">Solirubrobacter ginsenosidimutans</name>
    <dbReference type="NCBI Taxonomy" id="490573"/>
    <lineage>
        <taxon>Bacteria</taxon>
        <taxon>Bacillati</taxon>
        <taxon>Actinomycetota</taxon>
        <taxon>Thermoleophilia</taxon>
        <taxon>Solirubrobacterales</taxon>
        <taxon>Solirubrobacteraceae</taxon>
        <taxon>Solirubrobacter</taxon>
    </lineage>
</organism>
<gene>
    <name evidence="9" type="ORF">OM076_39040</name>
</gene>
<comment type="caution">
    <text evidence="9">The sequence shown here is derived from an EMBL/GenBank/DDBJ whole genome shotgun (WGS) entry which is preliminary data.</text>
</comment>
<dbReference type="Pfam" id="PF01028">
    <property type="entry name" value="Topoisom_I"/>
    <property type="match status" value="1"/>
</dbReference>
<dbReference type="InterPro" id="IPR049331">
    <property type="entry name" value="Top1B_N_bact"/>
</dbReference>
<comment type="similarity">
    <text evidence="2">Belongs to the type IB topoisomerase family.</text>
</comment>
<dbReference type="AlphaFoldDB" id="A0A9X3N459"/>
<dbReference type="PROSITE" id="PS52038">
    <property type="entry name" value="TOPO_IB_2"/>
    <property type="match status" value="1"/>
</dbReference>
<evidence type="ECO:0000313" key="10">
    <source>
        <dbReference type="Proteomes" id="UP001149140"/>
    </source>
</evidence>
<name>A0A9X3N459_9ACTN</name>
<dbReference type="PRINTS" id="PR00416">
    <property type="entry name" value="EUTPISMRASEI"/>
</dbReference>
<evidence type="ECO:0000256" key="3">
    <source>
        <dbReference type="ARBA" id="ARBA00012891"/>
    </source>
</evidence>
<dbReference type="Gene3D" id="1.10.132.120">
    <property type="match status" value="1"/>
</dbReference>
<dbReference type="SUPFAM" id="SSF56349">
    <property type="entry name" value="DNA breaking-rejoining enzymes"/>
    <property type="match status" value="1"/>
</dbReference>
<dbReference type="InterPro" id="IPR013500">
    <property type="entry name" value="TopoI_cat_euk"/>
</dbReference>
<keyword evidence="10" id="KW-1185">Reference proteome</keyword>
<dbReference type="GO" id="GO:0006265">
    <property type="term" value="P:DNA topological change"/>
    <property type="evidence" value="ECO:0007669"/>
    <property type="project" value="InterPro"/>
</dbReference>
<dbReference type="InterPro" id="IPR014711">
    <property type="entry name" value="TopoI_cat_a-hlx-sub_euk"/>
</dbReference>
<keyword evidence="5" id="KW-0238">DNA-binding</keyword>
<evidence type="ECO:0000259" key="7">
    <source>
        <dbReference type="Pfam" id="PF01028"/>
    </source>
</evidence>
<dbReference type="InterPro" id="IPR035447">
    <property type="entry name" value="DNA_topo_I_N_sf"/>
</dbReference>
<evidence type="ECO:0000256" key="4">
    <source>
        <dbReference type="ARBA" id="ARBA00023029"/>
    </source>
</evidence>
<dbReference type="EMBL" id="JAPDOD010000063">
    <property type="protein sequence ID" value="MDA0166327.1"/>
    <property type="molecule type" value="Genomic_DNA"/>
</dbReference>
<comment type="catalytic activity">
    <reaction evidence="1">
        <text>ATP-independent breakage of single-stranded DNA, followed by passage and rejoining.</text>
        <dbReference type="EC" id="5.6.2.1"/>
    </reaction>
</comment>
<evidence type="ECO:0000259" key="8">
    <source>
        <dbReference type="Pfam" id="PF21338"/>
    </source>
</evidence>
<dbReference type="GO" id="GO:0003677">
    <property type="term" value="F:DNA binding"/>
    <property type="evidence" value="ECO:0007669"/>
    <property type="project" value="UniProtKB-KW"/>
</dbReference>
<reference evidence="9" key="1">
    <citation type="submission" date="2022-10" db="EMBL/GenBank/DDBJ databases">
        <title>The WGS of Solirubrobacter ginsenosidimutans DSM 21036.</title>
        <authorList>
            <person name="Jiang Z."/>
        </authorList>
    </citation>
    <scope>NUCLEOTIDE SEQUENCE</scope>
    <source>
        <strain evidence="9">DSM 21036</strain>
    </source>
</reference>
<dbReference type="Pfam" id="PF21338">
    <property type="entry name" value="Top1B_N_bact"/>
    <property type="match status" value="1"/>
</dbReference>
<keyword evidence="4" id="KW-0799">Topoisomerase</keyword>
<dbReference type="InterPro" id="IPR011010">
    <property type="entry name" value="DNA_brk_join_enz"/>
</dbReference>
<dbReference type="InterPro" id="IPR001631">
    <property type="entry name" value="TopoI"/>
</dbReference>
<sequence>MRLRRADCSGPGITRRRAGSAFAYFDDQGERVEERDVVERIRELGIPPAWKDVWICPYPNGHLQATGIDAAGRKQYRYHEAWRARRDAEKFEDMTRFAKALPRLREQVEADLAATDALTRDRVLACAVRLLDRGFFRIGTEEYTLSFGLATIRKEHVKIEDGQMVFDYPAKSGQRRIQGVVDPLALDIVGSLKRRRGGGPELLAYKTGRGWSDLRSDDINDYLKEKTGDDFSAKDFRTWSATVIAALALAVSGPAHSTPTSRKRAITRAIKETAYYLGNTPAVCRASYIDPRVFDAYEGGLVLDANVLADALDAEPGSLPTHHPRIERAVLDLIEGLEDSPRVESIAA</sequence>
<dbReference type="Gene3D" id="3.90.15.10">
    <property type="entry name" value="Topoisomerase I, Chain A, domain 3"/>
    <property type="match status" value="1"/>
</dbReference>
<dbReference type="SUPFAM" id="SSF55869">
    <property type="entry name" value="DNA topoisomerase I domain"/>
    <property type="match status" value="1"/>
</dbReference>
<dbReference type="Gene3D" id="3.30.66.10">
    <property type="entry name" value="DNA topoisomerase I domain"/>
    <property type="match status" value="1"/>
</dbReference>
<proteinExistence type="inferred from homology"/>
<dbReference type="EC" id="5.6.2.1" evidence="3"/>
<evidence type="ECO:0000256" key="5">
    <source>
        <dbReference type="ARBA" id="ARBA00023125"/>
    </source>
</evidence>
<keyword evidence="6" id="KW-0413">Isomerase</keyword>
<protein>
    <recommendedName>
        <fullName evidence="3">DNA topoisomerase</fullName>
        <ecNumber evidence="3">5.6.2.1</ecNumber>
    </recommendedName>
</protein>
<accession>A0A9X3N459</accession>
<evidence type="ECO:0000256" key="1">
    <source>
        <dbReference type="ARBA" id="ARBA00000213"/>
    </source>
</evidence>
<evidence type="ECO:0000256" key="2">
    <source>
        <dbReference type="ARBA" id="ARBA00006645"/>
    </source>
</evidence>
<dbReference type="GO" id="GO:0003917">
    <property type="term" value="F:DNA topoisomerase type I (single strand cut, ATP-independent) activity"/>
    <property type="evidence" value="ECO:0007669"/>
    <property type="project" value="UniProtKB-EC"/>
</dbReference>
<feature type="domain" description="DNA topoisomerase IB N-terminal" evidence="8">
    <location>
        <begin position="22"/>
        <end position="69"/>
    </location>
</feature>
<feature type="domain" description="DNA topoisomerase I catalytic core eukaryotic-type" evidence="7">
    <location>
        <begin position="81"/>
        <end position="284"/>
    </location>
</feature>
<evidence type="ECO:0000313" key="9">
    <source>
        <dbReference type="EMBL" id="MDA0166327.1"/>
    </source>
</evidence>
<dbReference type="Proteomes" id="UP001149140">
    <property type="component" value="Unassembled WGS sequence"/>
</dbReference>
<dbReference type="RefSeq" id="WP_270045584.1">
    <property type="nucleotide sequence ID" value="NZ_JAPDOD010000063.1"/>
</dbReference>